<dbReference type="InterPro" id="IPR005546">
    <property type="entry name" value="Autotransporte_beta"/>
</dbReference>
<dbReference type="SUPFAM" id="SSF103515">
    <property type="entry name" value="Autotransporter"/>
    <property type="match status" value="1"/>
</dbReference>
<proteinExistence type="predicted"/>
<feature type="signal peptide" evidence="1">
    <location>
        <begin position="1"/>
        <end position="39"/>
    </location>
</feature>
<dbReference type="Gene3D" id="2.40.128.130">
    <property type="entry name" value="Autotransporter beta-domain"/>
    <property type="match status" value="1"/>
</dbReference>
<feature type="chain" id="PRO_5046696032" description="Autotransporter domain-containing protein" evidence="1">
    <location>
        <begin position="40"/>
        <end position="1109"/>
    </location>
</feature>
<dbReference type="PROSITE" id="PS51208">
    <property type="entry name" value="AUTOTRANSPORTER"/>
    <property type="match status" value="1"/>
</dbReference>
<dbReference type="EMBL" id="BMIJ01000002">
    <property type="protein sequence ID" value="GGB86351.1"/>
    <property type="molecule type" value="Genomic_DNA"/>
</dbReference>
<evidence type="ECO:0000256" key="1">
    <source>
        <dbReference type="SAM" id="SignalP"/>
    </source>
</evidence>
<dbReference type="NCBIfam" id="TIGR04393">
    <property type="entry name" value="rpt_T5SS_PEPC"/>
    <property type="match status" value="4"/>
</dbReference>
<organism evidence="3 4">
    <name type="scientific">Marinobacterium zhoushanense</name>
    <dbReference type="NCBI Taxonomy" id="1679163"/>
    <lineage>
        <taxon>Bacteria</taxon>
        <taxon>Pseudomonadati</taxon>
        <taxon>Pseudomonadota</taxon>
        <taxon>Gammaproteobacteria</taxon>
        <taxon>Oceanospirillales</taxon>
        <taxon>Oceanospirillaceae</taxon>
        <taxon>Marinobacterium</taxon>
    </lineage>
</organism>
<evidence type="ECO:0000259" key="2">
    <source>
        <dbReference type="PROSITE" id="PS51208"/>
    </source>
</evidence>
<comment type="caution">
    <text evidence="3">The sequence shown here is derived from an EMBL/GenBank/DDBJ whole genome shotgun (WGS) entry which is preliminary data.</text>
</comment>
<dbReference type="Pfam" id="PF03797">
    <property type="entry name" value="Autotransporter"/>
    <property type="match status" value="1"/>
</dbReference>
<feature type="domain" description="Autotransporter" evidence="2">
    <location>
        <begin position="833"/>
        <end position="1109"/>
    </location>
</feature>
<keyword evidence="1" id="KW-0732">Signal</keyword>
<reference evidence="4" key="1">
    <citation type="journal article" date="2019" name="Int. J. Syst. Evol. Microbiol.">
        <title>The Global Catalogue of Microorganisms (GCM) 10K type strain sequencing project: providing services to taxonomists for standard genome sequencing and annotation.</title>
        <authorList>
            <consortium name="The Broad Institute Genomics Platform"/>
            <consortium name="The Broad Institute Genome Sequencing Center for Infectious Disease"/>
            <person name="Wu L."/>
            <person name="Ma J."/>
        </authorList>
    </citation>
    <scope>NUCLEOTIDE SEQUENCE [LARGE SCALE GENOMIC DNA]</scope>
    <source>
        <strain evidence="4">CGMCC 1.15341</strain>
    </source>
</reference>
<dbReference type="RefSeq" id="WP_188746054.1">
    <property type="nucleotide sequence ID" value="NZ_BMIJ01000002.1"/>
</dbReference>
<dbReference type="InterPro" id="IPR030895">
    <property type="entry name" value="T5SS_PEPC_rpt"/>
</dbReference>
<protein>
    <recommendedName>
        <fullName evidence="2">Autotransporter domain-containing protein</fullName>
    </recommendedName>
</protein>
<evidence type="ECO:0000313" key="4">
    <source>
        <dbReference type="Proteomes" id="UP000629025"/>
    </source>
</evidence>
<dbReference type="InterPro" id="IPR036709">
    <property type="entry name" value="Autotransporte_beta_dom_sf"/>
</dbReference>
<dbReference type="NCBIfam" id="TIGR01414">
    <property type="entry name" value="autotrans_barl"/>
    <property type="match status" value="1"/>
</dbReference>
<gene>
    <name evidence="3" type="ORF">GCM10011352_10320</name>
</gene>
<dbReference type="SMART" id="SM00869">
    <property type="entry name" value="Autotransporter"/>
    <property type="match status" value="1"/>
</dbReference>
<evidence type="ECO:0000313" key="3">
    <source>
        <dbReference type="EMBL" id="GGB86351.1"/>
    </source>
</evidence>
<dbReference type="Proteomes" id="UP000629025">
    <property type="component" value="Unassembled WGS sequence"/>
</dbReference>
<sequence length="1109" mass="111230">MTISASDRKQALQPPHLHWPRSASLLVAAALMTPGMALAIDSWTGTQDSDWTDNANWSNNSTPIAAADLRINATVNAPVLQTDLVSAPGTFNSLSVGDNGGAATLTISYDGNGNNAGLLANTVAIGSGATGLATLLVQGDGGVNGVQTYIGANTIFVVGNSSDGQLDLLHDAEAESAGSFIIGSQAGATGAVNMSGNSTLSSKDTMLVGFAGSGSLNADTGSVITTRKGAYVGFAGDGSVNLTGAGTVWGNSGNSIDLGASSNGNGTVTITDGAELESVSQTGDATSNAIQLGVASNSSGTLNISGTSSNTSKLTTTGAFKVGVQGDGTLNVGAYSTVDTANANSRLSIGHFNGGKGSVNVAGANALLDAALISVGDNGTGTLNISDGGQVHSSADATIGLGTSSQGTVTLSNGGTWSIDPGKRLFVADGGTAALNIHSGSSVSSYLAYVGNGPDGTGAVSVDGANSKWTNTDDLIIGASGDGSLSVSNGAEVSTAAKLKIAQAISSTGAVNIGAALGKQAVAAGTLAIADTIEFGAGSGSLNFNHTDENYPLTSKIVSGTGTASINQVAGVTTLSGDTSGFAGTVNVAGGRLYVNGDISNGNIVMAGGTLGGTGNMGALNVTNGSRVAPGNSVGTMNVTDLTFNAGSIYEVELNDGGFVAGANNDLIDASGTATLNGGRVHVLAENGTDDGTTYTPGTYTILTATGGITGTFDTLSDDFAFLDFSLSYDANNVLLTSALAAGGFCSSDMSTNQCATGDGVFSLGTGGLYTAVLNLSETAAADALDQLSGEIHASAKTSFIEDSRFSRAAAFDRLRSGTGGVRATQTGLVEHPITDSASSWGYGFGSWGHWDSDGNAAKLERDIGGFFIGSDVLVADNTRLGLMGGYSHADIQVDNLASSGAVDTYTLGVYGGSSWNALSLKGGIAHGWHDVATDRKVAFTGFSDALSASYDATTVQVFTEAAYRLDSGNLHFEPFAGLAYVKLDTESFTEIGGSAALRTAGDNESINIGKLGLRAETAVNMGATNALLHSLIGWDHAFGDRRPTVKQSFEGGDAFFVKGAPYSRNALTLDLALDAHLTEHAKFNLGYTGRFSSDSTDQGLSASLNVLF</sequence>
<name>A0ABQ1K3D1_9GAMM</name>
<dbReference type="InterPro" id="IPR011050">
    <property type="entry name" value="Pectin_lyase_fold/virulence"/>
</dbReference>
<accession>A0ABQ1K3D1</accession>
<keyword evidence="4" id="KW-1185">Reference proteome</keyword>
<dbReference type="SUPFAM" id="SSF51126">
    <property type="entry name" value="Pectin lyase-like"/>
    <property type="match status" value="1"/>
</dbReference>
<dbReference type="InterPro" id="IPR006315">
    <property type="entry name" value="OM_autotransptr_brl_dom"/>
</dbReference>